<name>A0A5C2HD17_9BACT</name>
<dbReference type="EMBL" id="CP035928">
    <property type="protein sequence ID" value="QEP35465.1"/>
    <property type="molecule type" value="Genomic_DNA"/>
</dbReference>
<dbReference type="KEGG" id="apai:APAC_2411"/>
<protein>
    <submittedName>
        <fullName evidence="1">Uncharacterized protein</fullName>
    </submittedName>
</protein>
<dbReference type="Proteomes" id="UP000322726">
    <property type="component" value="Chromosome"/>
</dbReference>
<dbReference type="Gene3D" id="3.10.620.30">
    <property type="match status" value="1"/>
</dbReference>
<organism evidence="1 2">
    <name type="scientific">Malaciobacter pacificus</name>
    <dbReference type="NCBI Taxonomy" id="1080223"/>
    <lineage>
        <taxon>Bacteria</taxon>
        <taxon>Pseudomonadati</taxon>
        <taxon>Campylobacterota</taxon>
        <taxon>Epsilonproteobacteria</taxon>
        <taxon>Campylobacterales</taxon>
        <taxon>Arcobacteraceae</taxon>
        <taxon>Malaciobacter</taxon>
    </lineage>
</organism>
<accession>A0A5C2HD17</accession>
<evidence type="ECO:0000313" key="1">
    <source>
        <dbReference type="EMBL" id="QEP35465.1"/>
    </source>
</evidence>
<reference evidence="1" key="1">
    <citation type="submission" date="2019-09" db="EMBL/GenBank/DDBJ databases">
        <title>Complete genome sequencing of four Arcobacter species reveals a diverse suite of mobile elements.</title>
        <authorList>
            <person name="Miller W.G."/>
            <person name="Yee E."/>
            <person name="Bono J.L."/>
        </authorList>
    </citation>
    <scope>NUCLEOTIDE SEQUENCE [LARGE SCALE GENOMIC DNA]</scope>
    <source>
        <strain evidence="1">LMG 26638</strain>
    </source>
</reference>
<sequence length="202" mass="23657">MLVDNKYLKYISFGISFLFIVYVVYIIVSSFFIVKNQFIDIGDSTYVNQVRTDEYTLRLANYLTKDCKGNSYCEVQSMLDFVTEIPYKINESIARSSKQVVEQNFGDCDDKSNLLISMLKVKAYDDVYFVLVPKHIFVIINMNKQIPNKKALWVNHKPYYILESTAKGSLIGFKLKYRLDEIEAIIDPFKNKKLIIENLEYR</sequence>
<evidence type="ECO:0000313" key="2">
    <source>
        <dbReference type="Proteomes" id="UP000322726"/>
    </source>
</evidence>
<dbReference type="RefSeq" id="WP_130234355.1">
    <property type="nucleotide sequence ID" value="NZ_BMEF01000023.1"/>
</dbReference>
<reference evidence="1" key="2">
    <citation type="submission" date="2019-09" db="EMBL/GenBank/DDBJ databases">
        <title>Taxonomic note: a critical rebuttal of the proposed division of the genus Arcobacter into six genera, emended descriptions of Arcobacter anaerophilus and the genus Arcobacter, and an assessment of genus-level boundaries for Epsilonproteobacteria using in silico genomic comparator tools.</title>
        <authorList>
            <person name="On S.L.W."/>
            <person name="Miller W.G."/>
            <person name="Biggs P."/>
            <person name="Cornelius A."/>
            <person name="Vandamme P."/>
        </authorList>
    </citation>
    <scope>NUCLEOTIDE SEQUENCE [LARGE SCALE GENOMIC DNA]</scope>
    <source>
        <strain evidence="1">LMG 26638</strain>
    </source>
</reference>
<dbReference type="AlphaFoldDB" id="A0A5C2HD17"/>
<gene>
    <name evidence="1" type="ORF">APAC_2411</name>
</gene>
<dbReference type="OrthoDB" id="5343067at2"/>
<keyword evidence="2" id="KW-1185">Reference proteome</keyword>
<proteinExistence type="predicted"/>